<dbReference type="Gene3D" id="2.60.130.10">
    <property type="entry name" value="Aromatic compound dioxygenase"/>
    <property type="match status" value="1"/>
</dbReference>
<dbReference type="EMBL" id="JBHMDG010000002">
    <property type="protein sequence ID" value="MFB9311830.1"/>
    <property type="molecule type" value="Genomic_DNA"/>
</dbReference>
<dbReference type="InterPro" id="IPR015889">
    <property type="entry name" value="Intradiol_dOase_core"/>
</dbReference>
<evidence type="ECO:0000313" key="4">
    <source>
        <dbReference type="Proteomes" id="UP001589750"/>
    </source>
</evidence>
<comment type="caution">
    <text evidence="3">The sequence shown here is derived from an EMBL/GenBank/DDBJ whole genome shotgun (WGS) entry which is preliminary data.</text>
</comment>
<organism evidence="3 4">
    <name type="scientific">Nocardioides plantarum</name>
    <dbReference type="NCBI Taxonomy" id="29299"/>
    <lineage>
        <taxon>Bacteria</taxon>
        <taxon>Bacillati</taxon>
        <taxon>Actinomycetota</taxon>
        <taxon>Actinomycetes</taxon>
        <taxon>Propionibacteriales</taxon>
        <taxon>Nocardioidaceae</taxon>
        <taxon>Nocardioides</taxon>
    </lineage>
</organism>
<dbReference type="Pfam" id="PF00775">
    <property type="entry name" value="Dioxygenase_C"/>
    <property type="match status" value="1"/>
</dbReference>
<feature type="region of interest" description="Disordered" evidence="1">
    <location>
        <begin position="56"/>
        <end position="114"/>
    </location>
</feature>
<evidence type="ECO:0000313" key="3">
    <source>
        <dbReference type="EMBL" id="MFB9311830.1"/>
    </source>
</evidence>
<dbReference type="SUPFAM" id="SSF49482">
    <property type="entry name" value="Aromatic compound dioxygenase"/>
    <property type="match status" value="1"/>
</dbReference>
<proteinExistence type="predicted"/>
<evidence type="ECO:0000259" key="2">
    <source>
        <dbReference type="Pfam" id="PF00775"/>
    </source>
</evidence>
<accession>A0ABV5K554</accession>
<dbReference type="Proteomes" id="UP001589750">
    <property type="component" value="Unassembled WGS sequence"/>
</dbReference>
<gene>
    <name evidence="3" type="ORF">ACFFRI_02140</name>
</gene>
<dbReference type="PANTHER" id="PTHR34315">
    <property type="match status" value="1"/>
</dbReference>
<dbReference type="InterPro" id="IPR000627">
    <property type="entry name" value="Intradiol_dOase_C"/>
</dbReference>
<reference evidence="3 4" key="1">
    <citation type="submission" date="2024-09" db="EMBL/GenBank/DDBJ databases">
        <authorList>
            <person name="Sun Q."/>
            <person name="Mori K."/>
        </authorList>
    </citation>
    <scope>NUCLEOTIDE SEQUENCE [LARGE SCALE GENOMIC DNA]</scope>
    <source>
        <strain evidence="3 4">JCM 9626</strain>
    </source>
</reference>
<evidence type="ECO:0000256" key="1">
    <source>
        <dbReference type="SAM" id="MobiDB-lite"/>
    </source>
</evidence>
<keyword evidence="4" id="KW-1185">Reference proteome</keyword>
<name>A0ABV5K554_9ACTN</name>
<protein>
    <submittedName>
        <fullName evidence="3">3,4-dioxygenase subunit beta</fullName>
    </submittedName>
</protein>
<feature type="compositionally biased region" description="Low complexity" evidence="1">
    <location>
        <begin position="58"/>
        <end position="67"/>
    </location>
</feature>
<feature type="domain" description="Intradiol ring-cleavage dioxygenases" evidence="2">
    <location>
        <begin position="129"/>
        <end position="206"/>
    </location>
</feature>
<dbReference type="RefSeq" id="WP_140010951.1">
    <property type="nucleotide sequence ID" value="NZ_JBHMDG010000002.1"/>
</dbReference>
<sequence>MSNQHRSDDVEEHDLGLTHDLARLAEQRRSFGRRGLLGLVGGLGAVAIVGCSTDDAGTASDPTSSAGPSGGPGGAPPDGTGSGVEVAAGEIPEETAGPYPGDGSNGPDVLGESGVVRSDLTSSFGTGRGVAEGVPVTVRMKVYDLQGDDATVLSGAAVYLWHCDRDGHYSMYDDEVVAENYLRGVQVSDGSGVVEFTTVFPGCYAGRWPHMHFEVYPSLDVATAAENKLRTSQLAIPEATCREVYGVADGYDASAATFAGVSLGTDNVFSDGYSLQLPTVTGSATDGYSFHLNVPV</sequence>
<dbReference type="PANTHER" id="PTHR34315:SF1">
    <property type="entry name" value="INTRADIOL RING-CLEAVAGE DIOXYGENASES DOMAIN-CONTAINING PROTEIN-RELATED"/>
    <property type="match status" value="1"/>
</dbReference>